<evidence type="ECO:0000313" key="1">
    <source>
        <dbReference type="WBParaSite" id="SCUD_0001742201-mRNA-1"/>
    </source>
</evidence>
<dbReference type="AlphaFoldDB" id="A0A183KQT4"/>
<accession>A0A183KQT4</accession>
<proteinExistence type="predicted"/>
<name>A0A183KQT4_9TREM</name>
<protein>
    <submittedName>
        <fullName evidence="1">Uncharacterized protein</fullName>
    </submittedName>
</protein>
<organism evidence="1">
    <name type="scientific">Schistosoma curassoni</name>
    <dbReference type="NCBI Taxonomy" id="6186"/>
    <lineage>
        <taxon>Eukaryota</taxon>
        <taxon>Metazoa</taxon>
        <taxon>Spiralia</taxon>
        <taxon>Lophotrochozoa</taxon>
        <taxon>Platyhelminthes</taxon>
        <taxon>Trematoda</taxon>
        <taxon>Digenea</taxon>
        <taxon>Strigeidida</taxon>
        <taxon>Schistosomatoidea</taxon>
        <taxon>Schistosomatidae</taxon>
        <taxon>Schistosoma</taxon>
    </lineage>
</organism>
<sequence>MKPFWVFGIGDSVPEPSAFRMESGLTNGGGGRSALRIERLSDVLLSLGLTNISPSSIGISTAIVLDDVLGLGFSSFSSSLSDNNRSSHSLKLHYVTKPIKRSHL</sequence>
<reference evidence="1" key="1">
    <citation type="submission" date="2016-06" db="UniProtKB">
        <authorList>
            <consortium name="WormBaseParasite"/>
        </authorList>
    </citation>
    <scope>IDENTIFICATION</scope>
</reference>
<dbReference type="WBParaSite" id="SCUD_0001742201-mRNA-1">
    <property type="protein sequence ID" value="SCUD_0001742201-mRNA-1"/>
    <property type="gene ID" value="SCUD_0001742201"/>
</dbReference>